<feature type="transmembrane region" description="Helical" evidence="1">
    <location>
        <begin position="260"/>
        <end position="280"/>
    </location>
</feature>
<dbReference type="OMA" id="QMERDIM"/>
<dbReference type="KEGG" id="glz:GLAREA_02256"/>
<dbReference type="GeneID" id="19461314"/>
<reference evidence="2 3" key="1">
    <citation type="journal article" date="2013" name="BMC Genomics">
        <title>Genomics-driven discovery of the pneumocandin biosynthetic gene cluster in the fungus Glarea lozoyensis.</title>
        <authorList>
            <person name="Chen L."/>
            <person name="Yue Q."/>
            <person name="Zhang X."/>
            <person name="Xiang M."/>
            <person name="Wang C."/>
            <person name="Li S."/>
            <person name="Che Y."/>
            <person name="Ortiz-Lopez F.J."/>
            <person name="Bills G.F."/>
            <person name="Liu X."/>
            <person name="An Z."/>
        </authorList>
    </citation>
    <scope>NUCLEOTIDE SEQUENCE [LARGE SCALE GENOMIC DNA]</scope>
    <source>
        <strain evidence="3">ATCC 20868 / MF5171</strain>
    </source>
</reference>
<dbReference type="eggNOG" id="ENOG502SS3N">
    <property type="taxonomic scope" value="Eukaryota"/>
</dbReference>
<sequence length="360" mass="41772">MVEAFHLPHKSIETSSCVGPFFWSAGDHDEEDPHLDIVQRKSDVRKKGFTRGWEITLSHEMKTGITTGFCKGTPSSDLVECIKHFKACMSEIGHPLLLPIIMVSHDLSSVSDIKQRDARDWLRRLEHAISMRINFQEEDGYTRDGLVDFEAINRDLVECHSQVLWKRPVAYYRIIDSIKDATDDFYHDSSDTQRCLMKKLQASLLSRLTFHHKKLEGAETFADTTMQRLEIQRNASIFSTTFFSFKDAATISSAVSPNFWLYWAVTIPVTAIIVGIWYLWEKQRAARYEEEDSDLEKNIEQMERDIMARMRQRTMSKIRTWDTRVKRKEELANDPDNDYGALQAPKRMFTSLLTVPTFSN</sequence>
<dbReference type="RefSeq" id="XP_008087663.1">
    <property type="nucleotide sequence ID" value="XM_008089472.1"/>
</dbReference>
<dbReference type="Proteomes" id="UP000016922">
    <property type="component" value="Unassembled WGS sequence"/>
</dbReference>
<keyword evidence="1" id="KW-0472">Membrane</keyword>
<dbReference type="HOGENOM" id="CLU_042086_0_0_1"/>
<protein>
    <submittedName>
        <fullName evidence="2">Uncharacterized protein</fullName>
    </submittedName>
</protein>
<name>S3CMB5_GLAL2</name>
<keyword evidence="1" id="KW-1133">Transmembrane helix</keyword>
<dbReference type="OrthoDB" id="2830640at2759"/>
<proteinExistence type="predicted"/>
<gene>
    <name evidence="2" type="ORF">GLAREA_02256</name>
</gene>
<keyword evidence="1" id="KW-0812">Transmembrane</keyword>
<evidence type="ECO:0000313" key="3">
    <source>
        <dbReference type="Proteomes" id="UP000016922"/>
    </source>
</evidence>
<dbReference type="EMBL" id="KE145371">
    <property type="protein sequence ID" value="EPE26344.1"/>
    <property type="molecule type" value="Genomic_DNA"/>
</dbReference>
<accession>S3CMB5</accession>
<evidence type="ECO:0000256" key="1">
    <source>
        <dbReference type="SAM" id="Phobius"/>
    </source>
</evidence>
<dbReference type="STRING" id="1116229.S3CMB5"/>
<organism evidence="2 3">
    <name type="scientific">Glarea lozoyensis (strain ATCC 20868 / MF5171)</name>
    <dbReference type="NCBI Taxonomy" id="1116229"/>
    <lineage>
        <taxon>Eukaryota</taxon>
        <taxon>Fungi</taxon>
        <taxon>Dikarya</taxon>
        <taxon>Ascomycota</taxon>
        <taxon>Pezizomycotina</taxon>
        <taxon>Leotiomycetes</taxon>
        <taxon>Helotiales</taxon>
        <taxon>Helotiaceae</taxon>
        <taxon>Glarea</taxon>
    </lineage>
</organism>
<keyword evidence="3" id="KW-1185">Reference proteome</keyword>
<dbReference type="AlphaFoldDB" id="S3CMB5"/>
<evidence type="ECO:0000313" key="2">
    <source>
        <dbReference type="EMBL" id="EPE26344.1"/>
    </source>
</evidence>